<dbReference type="GO" id="GO:0003677">
    <property type="term" value="F:DNA binding"/>
    <property type="evidence" value="ECO:0007669"/>
    <property type="project" value="UniProtKB-KW"/>
</dbReference>
<feature type="domain" description="HTH CENPB-type" evidence="2">
    <location>
        <begin position="1"/>
        <end position="38"/>
    </location>
</feature>
<dbReference type="AlphaFoldDB" id="A0A225WEH2"/>
<dbReference type="Gene3D" id="1.10.10.60">
    <property type="entry name" value="Homeodomain-like"/>
    <property type="match status" value="1"/>
</dbReference>
<evidence type="ECO:0000259" key="2">
    <source>
        <dbReference type="PROSITE" id="PS51253"/>
    </source>
</evidence>
<dbReference type="STRING" id="4795.A0A225WEH2"/>
<name>A0A225WEH2_9STRA</name>
<evidence type="ECO:0000256" key="1">
    <source>
        <dbReference type="ARBA" id="ARBA00023125"/>
    </source>
</evidence>
<comment type="caution">
    <text evidence="3">The sequence shown here is derived from an EMBL/GenBank/DDBJ whole genome shotgun (WGS) entry which is preliminary data.</text>
</comment>
<dbReference type="Pfam" id="PF03221">
    <property type="entry name" value="HTH_Tnp_Tc5"/>
    <property type="match status" value="1"/>
</dbReference>
<proteinExistence type="predicted"/>
<feature type="non-terminal residue" evidence="3">
    <location>
        <position position="98"/>
    </location>
</feature>
<dbReference type="Proteomes" id="UP000198211">
    <property type="component" value="Unassembled WGS sequence"/>
</dbReference>
<dbReference type="PROSITE" id="PS51253">
    <property type="entry name" value="HTH_CENPB"/>
    <property type="match status" value="1"/>
</dbReference>
<dbReference type="InterPro" id="IPR006600">
    <property type="entry name" value="HTH_CenpB_DNA-bd_dom"/>
</dbReference>
<dbReference type="EMBL" id="NBNE01000990">
    <property type="protein sequence ID" value="OWZ16131.1"/>
    <property type="molecule type" value="Genomic_DNA"/>
</dbReference>
<keyword evidence="4" id="KW-1185">Reference proteome</keyword>
<keyword evidence="1" id="KW-0238">DNA-binding</keyword>
<protein>
    <recommendedName>
        <fullName evidence="2">HTH CENPB-type domain-containing protein</fullName>
    </recommendedName>
</protein>
<reference evidence="4" key="1">
    <citation type="submission" date="2017-03" db="EMBL/GenBank/DDBJ databases">
        <title>Phytopthora megakarya and P. palmivora, two closely related causual agents of cacao black pod achieved similar genome size and gene model numbers by different mechanisms.</title>
        <authorList>
            <person name="Ali S."/>
            <person name="Shao J."/>
            <person name="Larry D.J."/>
            <person name="Kronmiller B."/>
            <person name="Shen D."/>
            <person name="Strem M.D."/>
            <person name="Melnick R.L."/>
            <person name="Guiltinan M.J."/>
            <person name="Tyler B.M."/>
            <person name="Meinhardt L.W."/>
            <person name="Bailey B.A."/>
        </authorList>
    </citation>
    <scope>NUCLEOTIDE SEQUENCE [LARGE SCALE GENOMIC DNA]</scope>
    <source>
        <strain evidence="4">zdho120</strain>
    </source>
</reference>
<evidence type="ECO:0000313" key="4">
    <source>
        <dbReference type="Proteomes" id="UP000198211"/>
    </source>
</evidence>
<dbReference type="OrthoDB" id="115958at2759"/>
<organism evidence="3 4">
    <name type="scientific">Phytophthora megakarya</name>
    <dbReference type="NCBI Taxonomy" id="4795"/>
    <lineage>
        <taxon>Eukaryota</taxon>
        <taxon>Sar</taxon>
        <taxon>Stramenopiles</taxon>
        <taxon>Oomycota</taxon>
        <taxon>Peronosporomycetes</taxon>
        <taxon>Peronosporales</taxon>
        <taxon>Peronosporaceae</taxon>
        <taxon>Phytophthora</taxon>
    </lineage>
</organism>
<gene>
    <name evidence="3" type="ORF">PHMEG_00010114</name>
</gene>
<sequence>MLRLQALEVAKSPGDLNFKASWCWQHRFKARHRFSMRFKTRQGQIHPPDLQQIAKKFAIDVKTKAAEIGAIRIYNADQTAVFFEYLPKQTLAKKGSKT</sequence>
<accession>A0A225WEH2</accession>
<evidence type="ECO:0000313" key="3">
    <source>
        <dbReference type="EMBL" id="OWZ16131.1"/>
    </source>
</evidence>